<dbReference type="SUPFAM" id="SSF159888">
    <property type="entry name" value="YdhG-like"/>
    <property type="match status" value="1"/>
</dbReference>
<gene>
    <name evidence="2" type="ORF">ACFO5W_16440</name>
</gene>
<evidence type="ECO:0000259" key="1">
    <source>
        <dbReference type="Pfam" id="PF08818"/>
    </source>
</evidence>
<dbReference type="Gene3D" id="3.90.1150.200">
    <property type="match status" value="1"/>
</dbReference>
<dbReference type="InterPro" id="IPR014922">
    <property type="entry name" value="YdhG-like"/>
</dbReference>
<name>A0ABV9C659_9GAMM</name>
<proteinExistence type="predicted"/>
<dbReference type="EMBL" id="JBHSGA010000018">
    <property type="protein sequence ID" value="MFC4528233.1"/>
    <property type="molecule type" value="Genomic_DNA"/>
</dbReference>
<dbReference type="Pfam" id="PF08818">
    <property type="entry name" value="DUF1801"/>
    <property type="match status" value="1"/>
</dbReference>
<protein>
    <submittedName>
        <fullName evidence="2">YdeI family protein</fullName>
    </submittedName>
</protein>
<reference evidence="3" key="1">
    <citation type="journal article" date="2019" name="Int. J. Syst. Evol. Microbiol.">
        <title>The Global Catalogue of Microorganisms (GCM) 10K type strain sequencing project: providing services to taxonomists for standard genome sequencing and annotation.</title>
        <authorList>
            <consortium name="The Broad Institute Genomics Platform"/>
            <consortium name="The Broad Institute Genome Sequencing Center for Infectious Disease"/>
            <person name="Wu L."/>
            <person name="Ma J."/>
        </authorList>
    </citation>
    <scope>NUCLEOTIDE SEQUENCE [LARGE SCALE GENOMIC DNA]</scope>
    <source>
        <strain evidence="3">CCM 4481</strain>
    </source>
</reference>
<keyword evidence="3" id="KW-1185">Reference proteome</keyword>
<dbReference type="Pfam" id="PF13376">
    <property type="entry name" value="OmdA"/>
    <property type="match status" value="1"/>
</dbReference>
<sequence>MGSHDPRVDSYIAKSAAFAQPILEHLRAQVHASCPEVEEDIKWSMPFFIYRGSPMCQMAAFKQHCAFGFWKHKDVVGEQAGAGDDGMGQFGKIATLKDLPPKKAFSASIKKAMAVIETGARPKRAKSAPKPPPSMPDDLAALLALKKHAAARKAYDAFPPSAQREYVDWISEAKTEATRQKRIATTLEWLAEGKRRNWKYESC</sequence>
<evidence type="ECO:0000313" key="2">
    <source>
        <dbReference type="EMBL" id="MFC4528233.1"/>
    </source>
</evidence>
<accession>A0ABV9C659</accession>
<organism evidence="2 3">
    <name type="scientific">Dyella halodurans</name>
    <dbReference type="NCBI Taxonomy" id="1920171"/>
    <lineage>
        <taxon>Bacteria</taxon>
        <taxon>Pseudomonadati</taxon>
        <taxon>Pseudomonadota</taxon>
        <taxon>Gammaproteobacteria</taxon>
        <taxon>Lysobacterales</taxon>
        <taxon>Rhodanobacteraceae</taxon>
        <taxon>Dyella</taxon>
    </lineage>
</organism>
<feature type="domain" description="YdhG-like" evidence="1">
    <location>
        <begin position="20"/>
        <end position="113"/>
    </location>
</feature>
<evidence type="ECO:0000313" key="3">
    <source>
        <dbReference type="Proteomes" id="UP001595961"/>
    </source>
</evidence>
<comment type="caution">
    <text evidence="2">The sequence shown here is derived from an EMBL/GenBank/DDBJ whole genome shotgun (WGS) entry which is preliminary data.</text>
</comment>
<dbReference type="RefSeq" id="WP_266148440.1">
    <property type="nucleotide sequence ID" value="NZ_CP064028.1"/>
</dbReference>
<dbReference type="Proteomes" id="UP001595961">
    <property type="component" value="Unassembled WGS sequence"/>
</dbReference>